<protein>
    <submittedName>
        <fullName evidence="3">Uncharacterized protein</fullName>
    </submittedName>
</protein>
<feature type="chain" id="PRO_5043809611" evidence="2">
    <location>
        <begin position="23"/>
        <end position="64"/>
    </location>
</feature>
<evidence type="ECO:0000313" key="4">
    <source>
        <dbReference type="Proteomes" id="UP000825729"/>
    </source>
</evidence>
<feature type="compositionally biased region" description="Basic and acidic residues" evidence="1">
    <location>
        <begin position="42"/>
        <end position="52"/>
    </location>
</feature>
<feature type="region of interest" description="Disordered" evidence="1">
    <location>
        <begin position="30"/>
        <end position="64"/>
    </location>
</feature>
<dbReference type="EMBL" id="JAINDJ010000004">
    <property type="protein sequence ID" value="KAG9449648.1"/>
    <property type="molecule type" value="Genomic_DNA"/>
</dbReference>
<proteinExistence type="predicted"/>
<dbReference type="Proteomes" id="UP000825729">
    <property type="component" value="Unassembled WGS sequence"/>
</dbReference>
<evidence type="ECO:0000256" key="1">
    <source>
        <dbReference type="SAM" id="MobiDB-lite"/>
    </source>
</evidence>
<evidence type="ECO:0000313" key="3">
    <source>
        <dbReference type="EMBL" id="KAG9449648.1"/>
    </source>
</evidence>
<keyword evidence="2" id="KW-0732">Signal</keyword>
<organism evidence="3 4">
    <name type="scientific">Aristolochia fimbriata</name>
    <name type="common">White veined hardy Dutchman's pipe vine</name>
    <dbReference type="NCBI Taxonomy" id="158543"/>
    <lineage>
        <taxon>Eukaryota</taxon>
        <taxon>Viridiplantae</taxon>
        <taxon>Streptophyta</taxon>
        <taxon>Embryophyta</taxon>
        <taxon>Tracheophyta</taxon>
        <taxon>Spermatophyta</taxon>
        <taxon>Magnoliopsida</taxon>
        <taxon>Magnoliidae</taxon>
        <taxon>Piperales</taxon>
        <taxon>Aristolochiaceae</taxon>
        <taxon>Aristolochia</taxon>
    </lineage>
</organism>
<accession>A0AAV7ELE5</accession>
<sequence>MKVYYYLFFLGLLLLPLPQALSLYCPPRSGVSGFQKQSPAGDAKEDAGDSKARTAPALAKQSMS</sequence>
<evidence type="ECO:0000256" key="2">
    <source>
        <dbReference type="SAM" id="SignalP"/>
    </source>
</evidence>
<name>A0AAV7ELE5_ARIFI</name>
<comment type="caution">
    <text evidence="3">The sequence shown here is derived from an EMBL/GenBank/DDBJ whole genome shotgun (WGS) entry which is preliminary data.</text>
</comment>
<gene>
    <name evidence="3" type="ORF">H6P81_009613</name>
</gene>
<keyword evidence="4" id="KW-1185">Reference proteome</keyword>
<feature type="signal peptide" evidence="2">
    <location>
        <begin position="1"/>
        <end position="22"/>
    </location>
</feature>
<reference evidence="3 4" key="1">
    <citation type="submission" date="2021-07" db="EMBL/GenBank/DDBJ databases">
        <title>The Aristolochia fimbriata genome: insights into angiosperm evolution, floral development and chemical biosynthesis.</title>
        <authorList>
            <person name="Jiao Y."/>
        </authorList>
    </citation>
    <scope>NUCLEOTIDE SEQUENCE [LARGE SCALE GENOMIC DNA]</scope>
    <source>
        <strain evidence="3">IBCAS-2021</strain>
        <tissue evidence="3">Leaf</tissue>
    </source>
</reference>
<dbReference type="AlphaFoldDB" id="A0AAV7ELE5"/>